<proteinExistence type="predicted"/>
<dbReference type="SUPFAM" id="SSF52833">
    <property type="entry name" value="Thioredoxin-like"/>
    <property type="match status" value="1"/>
</dbReference>
<dbReference type="AlphaFoldDB" id="A0A921AVI5"/>
<dbReference type="EMBL" id="DYZA01000108">
    <property type="protein sequence ID" value="HJD97110.1"/>
    <property type="molecule type" value="Genomic_DNA"/>
</dbReference>
<evidence type="ECO:0000313" key="3">
    <source>
        <dbReference type="Proteomes" id="UP000698963"/>
    </source>
</evidence>
<accession>A0A921AVI5</accession>
<name>A0A921AVI5_9BACT</name>
<organism evidence="2 3">
    <name type="scientific">Mailhella massiliensis</name>
    <dbReference type="NCBI Taxonomy" id="1903261"/>
    <lineage>
        <taxon>Bacteria</taxon>
        <taxon>Pseudomonadati</taxon>
        <taxon>Thermodesulfobacteriota</taxon>
        <taxon>Desulfovibrionia</taxon>
        <taxon>Desulfovibrionales</taxon>
        <taxon>Desulfovibrionaceae</taxon>
        <taxon>Mailhella</taxon>
    </lineage>
</organism>
<reference evidence="2" key="2">
    <citation type="submission" date="2021-09" db="EMBL/GenBank/DDBJ databases">
        <authorList>
            <person name="Gilroy R."/>
        </authorList>
    </citation>
    <scope>NUCLEOTIDE SEQUENCE</scope>
    <source>
        <strain evidence="2">ChiGjej2B2-19336</strain>
    </source>
</reference>
<dbReference type="InterPro" id="IPR036249">
    <property type="entry name" value="Thioredoxin-like_sf"/>
</dbReference>
<dbReference type="RefSeq" id="WP_304121973.1">
    <property type="nucleotide sequence ID" value="NZ_DYZA01000108.1"/>
</dbReference>
<comment type="caution">
    <text evidence="2">The sequence shown here is derived from an EMBL/GenBank/DDBJ whole genome shotgun (WGS) entry which is preliminary data.</text>
</comment>
<gene>
    <name evidence="2" type="ORF">K8W16_05650</name>
</gene>
<dbReference type="InterPro" id="IPR013766">
    <property type="entry name" value="Thioredoxin_domain"/>
</dbReference>
<protein>
    <submittedName>
        <fullName evidence="2">Thioredoxin family protein</fullName>
    </submittedName>
</protein>
<feature type="domain" description="Thioredoxin" evidence="1">
    <location>
        <begin position="4"/>
        <end position="99"/>
    </location>
</feature>
<reference evidence="2" key="1">
    <citation type="journal article" date="2021" name="PeerJ">
        <title>Extensive microbial diversity within the chicken gut microbiome revealed by metagenomics and culture.</title>
        <authorList>
            <person name="Gilroy R."/>
            <person name="Ravi A."/>
            <person name="Getino M."/>
            <person name="Pursley I."/>
            <person name="Horton D.L."/>
            <person name="Alikhan N.F."/>
            <person name="Baker D."/>
            <person name="Gharbi K."/>
            <person name="Hall N."/>
            <person name="Watson M."/>
            <person name="Adriaenssens E.M."/>
            <person name="Foster-Nyarko E."/>
            <person name="Jarju S."/>
            <person name="Secka A."/>
            <person name="Antonio M."/>
            <person name="Oren A."/>
            <person name="Chaudhuri R.R."/>
            <person name="La Ragione R."/>
            <person name="Hildebrand F."/>
            <person name="Pallen M.J."/>
        </authorList>
    </citation>
    <scope>NUCLEOTIDE SEQUENCE</scope>
    <source>
        <strain evidence="2">ChiGjej2B2-19336</strain>
    </source>
</reference>
<evidence type="ECO:0000313" key="2">
    <source>
        <dbReference type="EMBL" id="HJD97110.1"/>
    </source>
</evidence>
<evidence type="ECO:0000259" key="1">
    <source>
        <dbReference type="Pfam" id="PF00085"/>
    </source>
</evidence>
<dbReference type="Pfam" id="PF00085">
    <property type="entry name" value="Thioredoxin"/>
    <property type="match status" value="1"/>
</dbReference>
<dbReference type="Proteomes" id="UP000698963">
    <property type="component" value="Unassembled WGS sequence"/>
</dbReference>
<dbReference type="CDD" id="cd02947">
    <property type="entry name" value="TRX_family"/>
    <property type="match status" value="1"/>
</dbReference>
<dbReference type="Gene3D" id="3.40.30.10">
    <property type="entry name" value="Glutaredoxin"/>
    <property type="match status" value="1"/>
</dbReference>
<sequence>MFEELSDATFDARIAEVKAGACIFYKQLCPHCKNMEKVLEKFSKLQPEAVLLSVDIEQNPVSAGACGAERAPTIIVIRDGKVAGRKAGLMNPREMAQFFDSCK</sequence>